<dbReference type="PANTHER" id="PTHR35099">
    <property type="entry name" value="OS02G0182700 PROTEIN"/>
    <property type="match status" value="1"/>
</dbReference>
<gene>
    <name evidence="1" type="ORF">Lalb_Chr22g0361441</name>
</gene>
<accession>A0A6A4NN34</accession>
<protein>
    <submittedName>
        <fullName evidence="1">Uncharacterized protein</fullName>
    </submittedName>
</protein>
<evidence type="ECO:0000313" key="1">
    <source>
        <dbReference type="EMBL" id="KAE9588994.1"/>
    </source>
</evidence>
<comment type="caution">
    <text evidence="1">The sequence shown here is derived from an EMBL/GenBank/DDBJ whole genome shotgun (WGS) entry which is preliminary data.</text>
</comment>
<dbReference type="OrthoDB" id="1434219at2759"/>
<reference evidence="2" key="1">
    <citation type="journal article" date="2020" name="Nat. Commun.">
        <title>Genome sequence of the cluster root forming white lupin.</title>
        <authorList>
            <person name="Hufnagel B."/>
            <person name="Marques A."/>
            <person name="Soriano A."/>
            <person name="Marques L."/>
            <person name="Divol F."/>
            <person name="Doumas P."/>
            <person name="Sallet E."/>
            <person name="Mancinotti D."/>
            <person name="Carrere S."/>
            <person name="Marande W."/>
            <person name="Arribat S."/>
            <person name="Keller J."/>
            <person name="Huneau C."/>
            <person name="Blein T."/>
            <person name="Aime D."/>
            <person name="Laguerre M."/>
            <person name="Taylor J."/>
            <person name="Schubert V."/>
            <person name="Nelson M."/>
            <person name="Geu-Flores F."/>
            <person name="Crespi M."/>
            <person name="Gallardo-Guerrero K."/>
            <person name="Delaux P.-M."/>
            <person name="Salse J."/>
            <person name="Berges H."/>
            <person name="Guyot R."/>
            <person name="Gouzy J."/>
            <person name="Peret B."/>
        </authorList>
    </citation>
    <scope>NUCLEOTIDE SEQUENCE [LARGE SCALE GENOMIC DNA]</scope>
    <source>
        <strain evidence="2">cv. Amiga</strain>
    </source>
</reference>
<organism evidence="1 2">
    <name type="scientific">Lupinus albus</name>
    <name type="common">White lupine</name>
    <name type="synonym">Lupinus termis</name>
    <dbReference type="NCBI Taxonomy" id="3870"/>
    <lineage>
        <taxon>Eukaryota</taxon>
        <taxon>Viridiplantae</taxon>
        <taxon>Streptophyta</taxon>
        <taxon>Embryophyta</taxon>
        <taxon>Tracheophyta</taxon>
        <taxon>Spermatophyta</taxon>
        <taxon>Magnoliopsida</taxon>
        <taxon>eudicotyledons</taxon>
        <taxon>Gunneridae</taxon>
        <taxon>Pentapetalae</taxon>
        <taxon>rosids</taxon>
        <taxon>fabids</taxon>
        <taxon>Fabales</taxon>
        <taxon>Fabaceae</taxon>
        <taxon>Papilionoideae</taxon>
        <taxon>50 kb inversion clade</taxon>
        <taxon>genistoids sensu lato</taxon>
        <taxon>core genistoids</taxon>
        <taxon>Genisteae</taxon>
        <taxon>Lupinus</taxon>
    </lineage>
</organism>
<keyword evidence="2" id="KW-1185">Reference proteome</keyword>
<sequence length="179" mass="20125">MVVIDQWFKSAIVDNTIVAQLLLSLKHSYNPFFSHWGAKKPRSSLSRSKNHLSSTAFSPTTPLSWTASADASQHSNHHIRSKTFSELSEEESSLIKERIYLTKDIENKKATFVAQIVGNGTLKRRKLDLGSISCDKPNSSNEGHYVDAHLRATRIVIPDLNMMPPSEEDSYNNFPYGMS</sequence>
<dbReference type="AlphaFoldDB" id="A0A6A4NN34"/>
<dbReference type="Proteomes" id="UP000447434">
    <property type="component" value="Chromosome 22"/>
</dbReference>
<dbReference type="EMBL" id="WOCE01000022">
    <property type="protein sequence ID" value="KAE9588994.1"/>
    <property type="molecule type" value="Genomic_DNA"/>
</dbReference>
<name>A0A6A4NN34_LUPAL</name>
<evidence type="ECO:0000313" key="2">
    <source>
        <dbReference type="Proteomes" id="UP000447434"/>
    </source>
</evidence>
<dbReference type="PANTHER" id="PTHR35099:SF2">
    <property type="entry name" value="OS02G0182700 PROTEIN"/>
    <property type="match status" value="1"/>
</dbReference>
<proteinExistence type="predicted"/>